<dbReference type="RefSeq" id="WP_289271003.1">
    <property type="nucleotide sequence ID" value="NZ_OX365700.1"/>
</dbReference>
<feature type="transmembrane region" description="Helical" evidence="1">
    <location>
        <begin position="293"/>
        <end position="321"/>
    </location>
</feature>
<dbReference type="SUPFAM" id="SSF48317">
    <property type="entry name" value="Acid phosphatase/Vanadium-dependent haloperoxidase"/>
    <property type="match status" value="1"/>
</dbReference>
<dbReference type="PANTHER" id="PTHR14969">
    <property type="entry name" value="SPHINGOSINE-1-PHOSPHATE PHOSPHOHYDROLASE"/>
    <property type="match status" value="1"/>
</dbReference>
<keyword evidence="1" id="KW-0812">Transmembrane</keyword>
<dbReference type="KEGG" id="nti:DNFV4_04073"/>
<keyword evidence="1" id="KW-1133">Transmembrane helix</keyword>
<evidence type="ECO:0000256" key="1">
    <source>
        <dbReference type="SAM" id="Phobius"/>
    </source>
</evidence>
<evidence type="ECO:0000259" key="2">
    <source>
        <dbReference type="SMART" id="SM00014"/>
    </source>
</evidence>
<evidence type="ECO:0000313" key="4">
    <source>
        <dbReference type="Proteomes" id="UP001179121"/>
    </source>
</evidence>
<keyword evidence="1" id="KW-0472">Membrane</keyword>
<gene>
    <name evidence="3" type="ORF">DNFV4_04073</name>
</gene>
<feature type="domain" description="Phosphatidic acid phosphatase type 2/haloperoxidase" evidence="2">
    <location>
        <begin position="102"/>
        <end position="210"/>
    </location>
</feature>
<dbReference type="Pfam" id="PF01569">
    <property type="entry name" value="PAP2"/>
    <property type="match status" value="1"/>
</dbReference>
<feature type="transmembrane region" description="Helical" evidence="1">
    <location>
        <begin position="251"/>
        <end position="272"/>
    </location>
</feature>
<dbReference type="SMART" id="SM00014">
    <property type="entry name" value="acidPPc"/>
    <property type="match status" value="1"/>
</dbReference>
<sequence length="370" mass="39990">MTALADSADSRPPRFGLSVGRLLISLALLLLFFGLFQVDVPLARFIRSLEHPIGYFPNPWLFWTNWIGNWVGDGLYLALFSAGLLAGGWWLGRRNVMEAGWQSLIAHGAVALLVTLLKHVVGRPRPKFNHAGGFQLWPSMDNGFDSFPSGHAAAAFTVAAVLARRYPSARWIWYGTAALVTFSRILRGSHFVTDVMAGAILGLVAGWIISRPLERWRTSVWEAVSAATALTLVIFALLWTGSHPSQFDWVMAATFVTGTCVALCGTLARLLVKPPNGRTDGRGVWPFLRLQSGYLVGIGLLLATGSPAVIGIGALVLSGLWLSHQTQQDRGPDVIAASPRWRLVSEAALAASVLVSLVVIKGLQGLIPPQ</sequence>
<feature type="transmembrane region" description="Helical" evidence="1">
    <location>
        <begin position="19"/>
        <end position="38"/>
    </location>
</feature>
<feature type="transmembrane region" description="Helical" evidence="1">
    <location>
        <begin position="220"/>
        <end position="239"/>
    </location>
</feature>
<keyword evidence="4" id="KW-1185">Reference proteome</keyword>
<dbReference type="InterPro" id="IPR000326">
    <property type="entry name" value="PAP2/HPO"/>
</dbReference>
<reference evidence="3" key="1">
    <citation type="submission" date="2022-10" db="EMBL/GenBank/DDBJ databases">
        <authorList>
            <person name="Koch H."/>
        </authorList>
    </citation>
    <scope>NUCLEOTIDE SEQUENCE</scope>
    <source>
        <strain evidence="3">DNF</strain>
    </source>
</reference>
<feature type="transmembrane region" description="Helical" evidence="1">
    <location>
        <begin position="195"/>
        <end position="213"/>
    </location>
</feature>
<dbReference type="Proteomes" id="UP001179121">
    <property type="component" value="Chromosome"/>
</dbReference>
<name>A0AA86T8N4_9BACT</name>
<dbReference type="PANTHER" id="PTHR14969:SF13">
    <property type="entry name" value="AT30094P"/>
    <property type="match status" value="1"/>
</dbReference>
<protein>
    <submittedName>
        <fullName evidence="3">AcidPPc domain-containing protein</fullName>
    </submittedName>
</protein>
<dbReference type="AlphaFoldDB" id="A0AA86T8N4"/>
<accession>A0AA86T8N4</accession>
<organism evidence="3 4">
    <name type="scientific">Nitrospira tepida</name>
    <dbReference type="NCBI Taxonomy" id="2973512"/>
    <lineage>
        <taxon>Bacteria</taxon>
        <taxon>Pseudomonadati</taxon>
        <taxon>Nitrospirota</taxon>
        <taxon>Nitrospiria</taxon>
        <taxon>Nitrospirales</taxon>
        <taxon>Nitrospiraceae</taxon>
        <taxon>Nitrospira</taxon>
    </lineage>
</organism>
<dbReference type="Gene3D" id="1.20.144.10">
    <property type="entry name" value="Phosphatidic acid phosphatase type 2/haloperoxidase"/>
    <property type="match status" value="1"/>
</dbReference>
<proteinExistence type="predicted"/>
<evidence type="ECO:0000313" key="3">
    <source>
        <dbReference type="EMBL" id="CAI4033632.1"/>
    </source>
</evidence>
<dbReference type="InterPro" id="IPR036938">
    <property type="entry name" value="PAP2/HPO_sf"/>
</dbReference>
<feature type="transmembrane region" description="Helical" evidence="1">
    <location>
        <begin position="104"/>
        <end position="121"/>
    </location>
</feature>
<dbReference type="EMBL" id="OX365700">
    <property type="protein sequence ID" value="CAI4033632.1"/>
    <property type="molecule type" value="Genomic_DNA"/>
</dbReference>
<feature type="transmembrane region" description="Helical" evidence="1">
    <location>
        <begin position="74"/>
        <end position="92"/>
    </location>
</feature>